<proteinExistence type="predicted"/>
<reference evidence="1 2" key="1">
    <citation type="submission" date="2018-06" db="EMBL/GenBank/DDBJ databases">
        <title>Freshwater and sediment microbial communities from various areas in North America, analyzing microbe dynamics in response to fracking.</title>
        <authorList>
            <person name="Lamendella R."/>
        </authorList>
    </citation>
    <scope>NUCLEOTIDE SEQUENCE [LARGE SCALE GENOMIC DNA]</scope>
    <source>
        <strain evidence="1 2">97B</strain>
    </source>
</reference>
<organism evidence="1 2">
    <name type="scientific">Rossellomorea aquimaris</name>
    <dbReference type="NCBI Taxonomy" id="189382"/>
    <lineage>
        <taxon>Bacteria</taxon>
        <taxon>Bacillati</taxon>
        <taxon>Bacillota</taxon>
        <taxon>Bacilli</taxon>
        <taxon>Bacillales</taxon>
        <taxon>Bacillaceae</taxon>
        <taxon>Rossellomorea</taxon>
    </lineage>
</organism>
<dbReference type="EMBL" id="QNRJ01000001">
    <property type="protein sequence ID" value="RBP07760.1"/>
    <property type="molecule type" value="Genomic_DNA"/>
</dbReference>
<gene>
    <name evidence="1" type="ORF">DET59_101126</name>
</gene>
<evidence type="ECO:0000313" key="1">
    <source>
        <dbReference type="EMBL" id="RBP07760.1"/>
    </source>
</evidence>
<sequence>MIGYVKKQTCEHVLVLSSRFLLARLYLLSSVDILYRFISTEKERVYD</sequence>
<protein>
    <submittedName>
        <fullName evidence="1">Uncharacterized protein</fullName>
    </submittedName>
</protein>
<comment type="caution">
    <text evidence="1">The sequence shown here is derived from an EMBL/GenBank/DDBJ whole genome shotgun (WGS) entry which is preliminary data.</text>
</comment>
<dbReference type="Proteomes" id="UP000252118">
    <property type="component" value="Unassembled WGS sequence"/>
</dbReference>
<evidence type="ECO:0000313" key="2">
    <source>
        <dbReference type="Proteomes" id="UP000252118"/>
    </source>
</evidence>
<dbReference type="AlphaFoldDB" id="A0A366F197"/>
<accession>A0A366F197</accession>
<name>A0A366F197_9BACI</name>